<sequence length="179" mass="20643">ALFSLLIVSFASAQSMADFKELLNTKEAEIPSKMVEFARKHFSSFVAANEVEGLKKEVEKMMKDDSEINFEDPVAIARDYPITYSKGLKIKEILQTSLVKLSEESREFIVKGLQVVMEHQPLYRENYEKMISNVKELMAETSTLYDNLSYRSKMELKAQFPIVVKFIEAKEELLKILDE</sequence>
<keyword evidence="3" id="KW-0964">Secreted</keyword>
<dbReference type="GO" id="GO:0008289">
    <property type="term" value="F:lipid binding"/>
    <property type="evidence" value="ECO:0007669"/>
    <property type="project" value="UniProtKB-KW"/>
</dbReference>
<dbReference type="Gene3D" id="1.20.120.1100">
    <property type="match status" value="1"/>
</dbReference>
<dbReference type="Proteomes" id="UP001432322">
    <property type="component" value="Unassembled WGS sequence"/>
</dbReference>
<evidence type="ECO:0000256" key="4">
    <source>
        <dbReference type="ARBA" id="ARBA00022729"/>
    </source>
</evidence>
<evidence type="ECO:0000313" key="10">
    <source>
        <dbReference type="EMBL" id="GMT14014.1"/>
    </source>
</evidence>
<dbReference type="EMBL" id="BTSY01000002">
    <property type="protein sequence ID" value="GMT14012.1"/>
    <property type="molecule type" value="Genomic_DNA"/>
</dbReference>
<comment type="similarity">
    <text evidence="2">Belongs to the fatty-acid and retinol-binding protein (FARBP) family.</text>
</comment>
<keyword evidence="12" id="KW-1185">Reference proteome</keyword>
<dbReference type="EMBL" id="BTSY01000002">
    <property type="protein sequence ID" value="GMT14010.1"/>
    <property type="molecule type" value="Genomic_DNA"/>
</dbReference>
<keyword evidence="4" id="KW-0732">Signal</keyword>
<evidence type="ECO:0000256" key="5">
    <source>
        <dbReference type="ARBA" id="ARBA00023054"/>
    </source>
</evidence>
<feature type="non-terminal residue" evidence="9">
    <location>
        <position position="1"/>
    </location>
</feature>
<accession>A0AAV5V5B9</accession>
<evidence type="ECO:0000313" key="7">
    <source>
        <dbReference type="EMBL" id="GMT14008.1"/>
    </source>
</evidence>
<dbReference type="AlphaFoldDB" id="A0AAV5V5B9"/>
<evidence type="ECO:0000256" key="6">
    <source>
        <dbReference type="ARBA" id="ARBA00023121"/>
    </source>
</evidence>
<name>A0AAV5V5B9_9BILA</name>
<evidence type="ECO:0000313" key="8">
    <source>
        <dbReference type="EMBL" id="GMT14010.1"/>
    </source>
</evidence>
<evidence type="ECO:0000256" key="3">
    <source>
        <dbReference type="ARBA" id="ARBA00022525"/>
    </source>
</evidence>
<reference evidence="9" key="1">
    <citation type="submission" date="2023-10" db="EMBL/GenBank/DDBJ databases">
        <title>Genome assembly of Pristionchus species.</title>
        <authorList>
            <person name="Yoshida K."/>
            <person name="Sommer R.J."/>
        </authorList>
    </citation>
    <scope>NUCLEOTIDE SEQUENCE</scope>
    <source>
        <strain evidence="9">RS5133</strain>
    </source>
</reference>
<keyword evidence="6" id="KW-0446">Lipid-binding</keyword>
<dbReference type="EMBL" id="BTSY01000002">
    <property type="protein sequence ID" value="GMT14008.1"/>
    <property type="molecule type" value="Genomic_DNA"/>
</dbReference>
<evidence type="ECO:0000256" key="2">
    <source>
        <dbReference type="ARBA" id="ARBA00006648"/>
    </source>
</evidence>
<evidence type="ECO:0000256" key="1">
    <source>
        <dbReference type="ARBA" id="ARBA00004613"/>
    </source>
</evidence>
<evidence type="ECO:0000313" key="11">
    <source>
        <dbReference type="EMBL" id="GMT14015.1"/>
    </source>
</evidence>
<dbReference type="InterPro" id="IPR008632">
    <property type="entry name" value="Gp-FAR-1"/>
</dbReference>
<keyword evidence="5" id="KW-0175">Coiled coil</keyword>
<evidence type="ECO:0000313" key="9">
    <source>
        <dbReference type="EMBL" id="GMT14012.1"/>
    </source>
</evidence>
<organism evidence="9 12">
    <name type="scientific">Pristionchus fissidentatus</name>
    <dbReference type="NCBI Taxonomy" id="1538716"/>
    <lineage>
        <taxon>Eukaryota</taxon>
        <taxon>Metazoa</taxon>
        <taxon>Ecdysozoa</taxon>
        <taxon>Nematoda</taxon>
        <taxon>Chromadorea</taxon>
        <taxon>Rhabditida</taxon>
        <taxon>Rhabditina</taxon>
        <taxon>Diplogasteromorpha</taxon>
        <taxon>Diplogasteroidea</taxon>
        <taxon>Neodiplogasteridae</taxon>
        <taxon>Pristionchus</taxon>
    </lineage>
</organism>
<evidence type="ECO:0000313" key="12">
    <source>
        <dbReference type="Proteomes" id="UP001432322"/>
    </source>
</evidence>
<dbReference type="EMBL" id="BTSY01000002">
    <property type="protein sequence ID" value="GMT14014.1"/>
    <property type="molecule type" value="Genomic_DNA"/>
</dbReference>
<protein>
    <recommendedName>
        <fullName evidence="13">Fatty acid and retinol binding protein</fullName>
    </recommendedName>
</protein>
<evidence type="ECO:0008006" key="13">
    <source>
        <dbReference type="Google" id="ProtNLM"/>
    </source>
</evidence>
<dbReference type="GO" id="GO:0005576">
    <property type="term" value="C:extracellular region"/>
    <property type="evidence" value="ECO:0007669"/>
    <property type="project" value="UniProtKB-SubCell"/>
</dbReference>
<gene>
    <name evidence="7" type="ORF">PFISCL1PPCAC_5305</name>
    <name evidence="8" type="ORF">PFISCL1PPCAC_5307</name>
    <name evidence="9" type="ORF">PFISCL1PPCAC_5309</name>
    <name evidence="10" type="ORF">PFISCL1PPCAC_5311</name>
    <name evidence="11" type="ORF">PFISCL1PPCAC_5312</name>
</gene>
<proteinExistence type="inferred from homology"/>
<dbReference type="Pfam" id="PF05823">
    <property type="entry name" value="Gp-FAR-1"/>
    <property type="match status" value="1"/>
</dbReference>
<dbReference type="EMBL" id="BTSY01000002">
    <property type="protein sequence ID" value="GMT14015.1"/>
    <property type="molecule type" value="Genomic_DNA"/>
</dbReference>
<comment type="subcellular location">
    <subcellularLocation>
        <location evidence="1">Secreted</location>
    </subcellularLocation>
</comment>
<comment type="caution">
    <text evidence="9">The sequence shown here is derived from an EMBL/GenBank/DDBJ whole genome shotgun (WGS) entry which is preliminary data.</text>
</comment>